<keyword evidence="10" id="KW-1185">Reference proteome</keyword>
<dbReference type="InterPro" id="IPR050348">
    <property type="entry name" value="Protein-Tyr_Phosphatase"/>
</dbReference>
<organism evidence="9 10">
    <name type="scientific">Stichopus japonicus</name>
    <name type="common">Sea cucumber</name>
    <dbReference type="NCBI Taxonomy" id="307972"/>
    <lineage>
        <taxon>Eukaryota</taxon>
        <taxon>Metazoa</taxon>
        <taxon>Echinodermata</taxon>
        <taxon>Eleutherozoa</taxon>
        <taxon>Echinozoa</taxon>
        <taxon>Holothuroidea</taxon>
        <taxon>Aspidochirotacea</taxon>
        <taxon>Aspidochirotida</taxon>
        <taxon>Stichopodidae</taxon>
        <taxon>Apostichopus</taxon>
    </lineage>
</organism>
<dbReference type="SUPFAM" id="SSF52799">
    <property type="entry name" value="(Phosphotyrosine protein) phosphatases II"/>
    <property type="match status" value="1"/>
</dbReference>
<evidence type="ECO:0000259" key="7">
    <source>
        <dbReference type="PROSITE" id="PS50055"/>
    </source>
</evidence>
<protein>
    <submittedName>
        <fullName evidence="9">Putative receptor-type tyrosine-protein phosphatase alpha</fullName>
    </submittedName>
</protein>
<feature type="region of interest" description="Disordered" evidence="6">
    <location>
        <begin position="127"/>
        <end position="188"/>
    </location>
</feature>
<dbReference type="PANTHER" id="PTHR19134:SF449">
    <property type="entry name" value="TYROSINE-PROTEIN PHOSPHATASE 1"/>
    <property type="match status" value="1"/>
</dbReference>
<dbReference type="PROSITE" id="PS50055">
    <property type="entry name" value="TYR_PHOSPHATASE_PTP"/>
    <property type="match status" value="1"/>
</dbReference>
<dbReference type="PROSITE" id="PS50056">
    <property type="entry name" value="TYR_PHOSPHATASE_2"/>
    <property type="match status" value="1"/>
</dbReference>
<keyword evidence="4" id="KW-0904">Protein phosphatase</keyword>
<feature type="compositionally biased region" description="Basic and acidic residues" evidence="6">
    <location>
        <begin position="138"/>
        <end position="153"/>
    </location>
</feature>
<sequence>MILCKPHRELQQVLPRTTPTARMTYVAKYSLIYLTEELPTDSSSCITGVTLLTIYYASINLEPSHVGIHEVTNPASTSFTLTGLKVEGNYSIHMTLKTGTGESSSSNIIYYYVPRLPEYQAVPAASNMEYRRSTSKPKTVERQADDQKKHEECILSATGNDDTTDGYEIPSTRKDEGAQAKQESNKCENMEDVQVYQNNADDEFSLRKPMAISRFPLFMRSSTAKEMISATFKIWKNKSQHKCYLILWGIPENLHKNRFGDIVPLDNHRPLLKSMCLTQGGNDYINASVVNIPGLNQTLIMTQAPLPNTVEDFWRLVFDYQCQTIIMLNESDSGNHESIKVNRFILNDWPKSGDSLTPLINFIAATGFGSRGATLIHCINGASRSGIYVTVCSEINRMKTRQTIQVFDTVKNIKVCNPNAIITK</sequence>
<feature type="compositionally biased region" description="Basic and acidic residues" evidence="6">
    <location>
        <begin position="171"/>
        <end position="188"/>
    </location>
</feature>
<dbReference type="Proteomes" id="UP000230750">
    <property type="component" value="Unassembled WGS sequence"/>
</dbReference>
<dbReference type="PANTHER" id="PTHR19134">
    <property type="entry name" value="RECEPTOR-TYPE TYROSINE-PROTEIN PHOSPHATASE"/>
    <property type="match status" value="1"/>
</dbReference>
<feature type="domain" description="Tyrosine specific protein phosphatases" evidence="8">
    <location>
        <begin position="354"/>
        <end position="424"/>
    </location>
</feature>
<name>A0A2G8JE96_STIJA</name>
<dbReference type="EMBL" id="MRZV01002292">
    <property type="protein sequence ID" value="PIK34081.1"/>
    <property type="molecule type" value="Genomic_DNA"/>
</dbReference>
<evidence type="ECO:0000256" key="6">
    <source>
        <dbReference type="SAM" id="MobiDB-lite"/>
    </source>
</evidence>
<feature type="domain" description="Tyrosine-protein phosphatase" evidence="7">
    <location>
        <begin position="251"/>
        <end position="424"/>
    </location>
</feature>
<dbReference type="Gene3D" id="2.60.40.10">
    <property type="entry name" value="Immunoglobulins"/>
    <property type="match status" value="1"/>
</dbReference>
<dbReference type="InterPro" id="IPR003961">
    <property type="entry name" value="FN3_dom"/>
</dbReference>
<keyword evidence="9" id="KW-0675">Receptor</keyword>
<dbReference type="AlphaFoldDB" id="A0A2G8JE96"/>
<dbReference type="InterPro" id="IPR000242">
    <property type="entry name" value="PTP_cat"/>
</dbReference>
<comment type="subcellular location">
    <subcellularLocation>
        <location evidence="1">Membrane</location>
        <topology evidence="1">Single-pass membrane protein</topology>
    </subcellularLocation>
</comment>
<dbReference type="GO" id="GO:0016020">
    <property type="term" value="C:membrane"/>
    <property type="evidence" value="ECO:0007669"/>
    <property type="project" value="UniProtKB-SubCell"/>
</dbReference>
<evidence type="ECO:0000256" key="2">
    <source>
        <dbReference type="ARBA" id="ARBA00022729"/>
    </source>
</evidence>
<evidence type="ECO:0000256" key="4">
    <source>
        <dbReference type="ARBA" id="ARBA00022912"/>
    </source>
</evidence>
<evidence type="ECO:0000256" key="1">
    <source>
        <dbReference type="ARBA" id="ARBA00004167"/>
    </source>
</evidence>
<dbReference type="Gene3D" id="3.90.190.10">
    <property type="entry name" value="Protein tyrosine phosphatase superfamily"/>
    <property type="match status" value="2"/>
</dbReference>
<keyword evidence="2" id="KW-0732">Signal</keyword>
<evidence type="ECO:0000256" key="3">
    <source>
        <dbReference type="ARBA" id="ARBA00022801"/>
    </source>
</evidence>
<dbReference type="PRINTS" id="PR00700">
    <property type="entry name" value="PRTYPHPHTASE"/>
</dbReference>
<dbReference type="Pfam" id="PF00102">
    <property type="entry name" value="Y_phosphatase"/>
    <property type="match status" value="1"/>
</dbReference>
<dbReference type="InterPro" id="IPR016130">
    <property type="entry name" value="Tyr_Pase_AS"/>
</dbReference>
<dbReference type="SMART" id="SM00194">
    <property type="entry name" value="PTPc"/>
    <property type="match status" value="1"/>
</dbReference>
<dbReference type="PROSITE" id="PS00383">
    <property type="entry name" value="TYR_PHOSPHATASE_1"/>
    <property type="match status" value="1"/>
</dbReference>
<dbReference type="CDD" id="cd00063">
    <property type="entry name" value="FN3"/>
    <property type="match status" value="1"/>
</dbReference>
<keyword evidence="5" id="KW-0472">Membrane</keyword>
<evidence type="ECO:0000259" key="8">
    <source>
        <dbReference type="PROSITE" id="PS50056"/>
    </source>
</evidence>
<evidence type="ECO:0000313" key="9">
    <source>
        <dbReference type="EMBL" id="PIK34081.1"/>
    </source>
</evidence>
<dbReference type="OrthoDB" id="8609993at2759"/>
<dbReference type="STRING" id="307972.A0A2G8JE96"/>
<dbReference type="GO" id="GO:0004725">
    <property type="term" value="F:protein tyrosine phosphatase activity"/>
    <property type="evidence" value="ECO:0007669"/>
    <property type="project" value="InterPro"/>
</dbReference>
<dbReference type="InterPro" id="IPR000387">
    <property type="entry name" value="Tyr_Pase_dom"/>
</dbReference>
<proteinExistence type="predicted"/>
<reference evidence="9 10" key="1">
    <citation type="journal article" date="2017" name="PLoS Biol.">
        <title>The sea cucumber genome provides insights into morphological evolution and visceral regeneration.</title>
        <authorList>
            <person name="Zhang X."/>
            <person name="Sun L."/>
            <person name="Yuan J."/>
            <person name="Sun Y."/>
            <person name="Gao Y."/>
            <person name="Zhang L."/>
            <person name="Li S."/>
            <person name="Dai H."/>
            <person name="Hamel J.F."/>
            <person name="Liu C."/>
            <person name="Yu Y."/>
            <person name="Liu S."/>
            <person name="Lin W."/>
            <person name="Guo K."/>
            <person name="Jin S."/>
            <person name="Xu P."/>
            <person name="Storey K.B."/>
            <person name="Huan P."/>
            <person name="Zhang T."/>
            <person name="Zhou Y."/>
            <person name="Zhang J."/>
            <person name="Lin C."/>
            <person name="Li X."/>
            <person name="Xing L."/>
            <person name="Huo D."/>
            <person name="Sun M."/>
            <person name="Wang L."/>
            <person name="Mercier A."/>
            <person name="Li F."/>
            <person name="Yang H."/>
            <person name="Xiang J."/>
        </authorList>
    </citation>
    <scope>NUCLEOTIDE SEQUENCE [LARGE SCALE GENOMIC DNA]</scope>
    <source>
        <strain evidence="9">Shaxun</strain>
        <tissue evidence="9">Muscle</tissue>
    </source>
</reference>
<dbReference type="InterPro" id="IPR013783">
    <property type="entry name" value="Ig-like_fold"/>
</dbReference>
<gene>
    <name evidence="9" type="ORF">BSL78_29092</name>
</gene>
<keyword evidence="3" id="KW-0378">Hydrolase</keyword>
<accession>A0A2G8JE96</accession>
<feature type="non-terminal residue" evidence="9">
    <location>
        <position position="424"/>
    </location>
</feature>
<evidence type="ECO:0000313" key="10">
    <source>
        <dbReference type="Proteomes" id="UP000230750"/>
    </source>
</evidence>
<dbReference type="CDD" id="cd00047">
    <property type="entry name" value="PTPc"/>
    <property type="match status" value="1"/>
</dbReference>
<dbReference type="InterPro" id="IPR029021">
    <property type="entry name" value="Prot-tyrosine_phosphatase-like"/>
</dbReference>
<comment type="caution">
    <text evidence="9">The sequence shown here is derived from an EMBL/GenBank/DDBJ whole genome shotgun (WGS) entry which is preliminary data.</text>
</comment>
<evidence type="ECO:0000256" key="5">
    <source>
        <dbReference type="ARBA" id="ARBA00023136"/>
    </source>
</evidence>